<reference evidence="3" key="2">
    <citation type="journal article" date="2024" name="Antonie Van Leeuwenhoek">
        <title>Roseihalotalea indica gen. nov., sp. nov., a halophilic Bacteroidetes from mesopelagic Southwest Indian Ocean with higher carbohydrate metabolic potential.</title>
        <authorList>
            <person name="Chen B."/>
            <person name="Zhang M."/>
            <person name="Lin D."/>
            <person name="Ye J."/>
            <person name="Tang K."/>
        </authorList>
    </citation>
    <scope>NUCLEOTIDE SEQUENCE</scope>
    <source>
        <strain evidence="3">TK19036</strain>
    </source>
</reference>
<feature type="transmembrane region" description="Helical" evidence="2">
    <location>
        <begin position="360"/>
        <end position="382"/>
    </location>
</feature>
<dbReference type="InterPro" id="IPR005625">
    <property type="entry name" value="PepSY-ass_TM"/>
</dbReference>
<dbReference type="EMBL" id="CP120682">
    <property type="protein sequence ID" value="WKN34855.1"/>
    <property type="molecule type" value="Genomic_DNA"/>
</dbReference>
<gene>
    <name evidence="3" type="ORF">K4G66_20995</name>
</gene>
<feature type="transmembrane region" description="Helical" evidence="2">
    <location>
        <begin position="500"/>
        <end position="520"/>
    </location>
</feature>
<feature type="transmembrane region" description="Helical" evidence="2">
    <location>
        <begin position="402"/>
        <end position="425"/>
    </location>
</feature>
<feature type="region of interest" description="Disordered" evidence="1">
    <location>
        <begin position="525"/>
        <end position="545"/>
    </location>
</feature>
<protein>
    <submittedName>
        <fullName evidence="3">PepSY-associated TM helix domain-containing protein</fullName>
    </submittedName>
</protein>
<keyword evidence="2" id="KW-0472">Membrane</keyword>
<accession>A0AA49JFB7</accession>
<feature type="transmembrane region" description="Helical" evidence="2">
    <location>
        <begin position="466"/>
        <end position="488"/>
    </location>
</feature>
<feature type="transmembrane region" description="Helical" evidence="2">
    <location>
        <begin position="152"/>
        <end position="173"/>
    </location>
</feature>
<sequence length="545" mass="61949">MKMSNRVYNILFHTHTISGIVISAILYVIFFAGSFSFFRDEIISWERNEPVQESSIPDLDLNVLLDTLSQRYDTYGRDISFTRYVEDQRIAVSLSAPKDTTAQQQGGRRRGEYFAMNVDDYQTYTYAGNYSIGEFLYRLHFLAQLNLYGRSGYLIAGIVSFFFLFAVVTGVLVHWKKIVSNFYVFRPQASLKNIWTDAHTALGILGLPYQFVYAVTGVFLIVGTTIMSPPVLKYIYGGDTEKMYDDFGYGTKEFPMAMEKQSEAIDLNRFVDQATARWPEFYVRSVNLYNYGDASMHVAVTGHPEYTSKLLGEGELVFNAASGEIVSEKDPFSHTSYLDGASGILYRLHFGDFGGVGLRVVYFVLGIVSCFVILSGVLIWLVARDKRNMDEKKRKFNNWLGWVYLAICLSMYPTTAFTFLGVKLFVTEFDASRMTSIYHIFFYSWLAFIVLFTAKRDNFFTNKFCLIIGAVLGMLVPIANGIISGNWIWITYTKGYDDIFLIDVFWLILSIVTFLVAIGLKQKDTGKPKLRPASSKPKVLVNEGS</sequence>
<name>A0AA49JFB7_9BACT</name>
<evidence type="ECO:0000313" key="3">
    <source>
        <dbReference type="EMBL" id="WKN34855.1"/>
    </source>
</evidence>
<keyword evidence="2" id="KW-1133">Transmembrane helix</keyword>
<evidence type="ECO:0000256" key="2">
    <source>
        <dbReference type="SAM" id="Phobius"/>
    </source>
</evidence>
<reference evidence="3" key="1">
    <citation type="journal article" date="2023" name="Comput. Struct. Biotechnol. J.">
        <title>Discovery of a novel marine Bacteroidetes with a rich repertoire of carbohydrate-active enzymes.</title>
        <authorList>
            <person name="Chen B."/>
            <person name="Liu G."/>
            <person name="Chen Q."/>
            <person name="Wang H."/>
            <person name="Liu L."/>
            <person name="Tang K."/>
        </authorList>
    </citation>
    <scope>NUCLEOTIDE SEQUENCE</scope>
    <source>
        <strain evidence="3">TK19036</strain>
    </source>
</reference>
<evidence type="ECO:0000256" key="1">
    <source>
        <dbReference type="SAM" id="MobiDB-lite"/>
    </source>
</evidence>
<organism evidence="3">
    <name type="scientific">Roseihalotalea indica</name>
    <dbReference type="NCBI Taxonomy" id="2867963"/>
    <lineage>
        <taxon>Bacteria</taxon>
        <taxon>Pseudomonadati</taxon>
        <taxon>Bacteroidota</taxon>
        <taxon>Cytophagia</taxon>
        <taxon>Cytophagales</taxon>
        <taxon>Catalimonadaceae</taxon>
        <taxon>Roseihalotalea</taxon>
    </lineage>
</organism>
<feature type="transmembrane region" description="Helical" evidence="2">
    <location>
        <begin position="211"/>
        <end position="236"/>
    </location>
</feature>
<feature type="transmembrane region" description="Helical" evidence="2">
    <location>
        <begin position="12"/>
        <end position="38"/>
    </location>
</feature>
<dbReference type="AlphaFoldDB" id="A0AA49JFB7"/>
<dbReference type="PANTHER" id="PTHR34219:SF3">
    <property type="entry name" value="BLL7967 PROTEIN"/>
    <property type="match status" value="1"/>
</dbReference>
<dbReference type="PANTHER" id="PTHR34219">
    <property type="entry name" value="IRON-REGULATED INNER MEMBRANE PROTEIN-RELATED"/>
    <property type="match status" value="1"/>
</dbReference>
<proteinExistence type="predicted"/>
<feature type="transmembrane region" description="Helical" evidence="2">
    <location>
        <begin position="437"/>
        <end position="454"/>
    </location>
</feature>
<keyword evidence="2" id="KW-0812">Transmembrane</keyword>
<dbReference type="Pfam" id="PF03929">
    <property type="entry name" value="PepSY_TM"/>
    <property type="match status" value="1"/>
</dbReference>